<dbReference type="Proteomes" id="UP000824025">
    <property type="component" value="Unassembled WGS sequence"/>
</dbReference>
<dbReference type="Gene3D" id="3.40.50.410">
    <property type="entry name" value="von Willebrand factor, type A domain"/>
    <property type="match status" value="2"/>
</dbReference>
<feature type="compositionally biased region" description="Basic residues" evidence="1">
    <location>
        <begin position="931"/>
        <end position="944"/>
    </location>
</feature>
<reference evidence="4" key="2">
    <citation type="submission" date="2021-04" db="EMBL/GenBank/DDBJ databases">
        <authorList>
            <person name="Gilroy R."/>
        </authorList>
    </citation>
    <scope>NUCLEOTIDE SEQUENCE</scope>
    <source>
        <strain evidence="4">CHK192-19661</strain>
    </source>
</reference>
<keyword evidence="2" id="KW-1133">Transmembrane helix</keyword>
<dbReference type="PANTHER" id="PTHR37947:SF2">
    <property type="entry name" value="VON WILLEBRAND FACTOR TYPE A"/>
    <property type="match status" value="1"/>
</dbReference>
<proteinExistence type="predicted"/>
<protein>
    <submittedName>
        <fullName evidence="4">VWA domain-containing protein</fullName>
    </submittedName>
</protein>
<feature type="transmembrane region" description="Helical" evidence="2">
    <location>
        <begin position="43"/>
        <end position="64"/>
    </location>
</feature>
<feature type="domain" description="VWFA" evidence="3">
    <location>
        <begin position="436"/>
        <end position="614"/>
    </location>
</feature>
<evidence type="ECO:0000256" key="2">
    <source>
        <dbReference type="SAM" id="Phobius"/>
    </source>
</evidence>
<dbReference type="Pfam" id="PF13519">
    <property type="entry name" value="VWA_2"/>
    <property type="match status" value="2"/>
</dbReference>
<evidence type="ECO:0000259" key="3">
    <source>
        <dbReference type="PROSITE" id="PS50234"/>
    </source>
</evidence>
<dbReference type="InterPro" id="IPR029062">
    <property type="entry name" value="Class_I_gatase-like"/>
</dbReference>
<evidence type="ECO:0000313" key="5">
    <source>
        <dbReference type="Proteomes" id="UP000824025"/>
    </source>
</evidence>
<keyword evidence="2" id="KW-0812">Transmembrane</keyword>
<keyword evidence="2" id="KW-0472">Membrane</keyword>
<dbReference type="AlphaFoldDB" id="A0A9D2II71"/>
<evidence type="ECO:0000256" key="1">
    <source>
        <dbReference type="SAM" id="MobiDB-lite"/>
    </source>
</evidence>
<dbReference type="PANTHER" id="PTHR37947">
    <property type="entry name" value="BLL2462 PROTEIN"/>
    <property type="match status" value="1"/>
</dbReference>
<name>A0A9D2II71_9FIRM</name>
<gene>
    <name evidence="4" type="ORF">H9726_06055</name>
</gene>
<feature type="transmembrane region" description="Helical" evidence="2">
    <location>
        <begin position="12"/>
        <end position="31"/>
    </location>
</feature>
<dbReference type="EMBL" id="DXCF01000031">
    <property type="protein sequence ID" value="HIZ10032.1"/>
    <property type="molecule type" value="Genomic_DNA"/>
</dbReference>
<reference evidence="4" key="1">
    <citation type="journal article" date="2021" name="PeerJ">
        <title>Extensive microbial diversity within the chicken gut microbiome revealed by metagenomics and culture.</title>
        <authorList>
            <person name="Gilroy R."/>
            <person name="Ravi A."/>
            <person name="Getino M."/>
            <person name="Pursley I."/>
            <person name="Horton D.L."/>
            <person name="Alikhan N.F."/>
            <person name="Baker D."/>
            <person name="Gharbi K."/>
            <person name="Hall N."/>
            <person name="Watson M."/>
            <person name="Adriaenssens E.M."/>
            <person name="Foster-Nyarko E."/>
            <person name="Jarju S."/>
            <person name="Secka A."/>
            <person name="Antonio M."/>
            <person name="Oren A."/>
            <person name="Chaudhuri R.R."/>
            <person name="La Ragione R."/>
            <person name="Hildebrand F."/>
            <person name="Pallen M.J."/>
        </authorList>
    </citation>
    <scope>NUCLEOTIDE SEQUENCE</scope>
    <source>
        <strain evidence="4">CHK192-19661</strain>
    </source>
</reference>
<organism evidence="4 5">
    <name type="scientific">Candidatus Borkfalkia avicola</name>
    <dbReference type="NCBI Taxonomy" id="2838503"/>
    <lineage>
        <taxon>Bacteria</taxon>
        <taxon>Bacillati</taxon>
        <taxon>Bacillota</taxon>
        <taxon>Clostridia</taxon>
        <taxon>Christensenellales</taxon>
        <taxon>Christensenellaceae</taxon>
        <taxon>Candidatus Borkfalkia</taxon>
    </lineage>
</organism>
<sequence length="944" mass="104892">MPNFPIQFTHPWLLLLIIPLIGIALLLFFRVKKKYRRTRNRIISLVLHCIACVLCVSVLAGVYIQYEIPNETNEVILLVDVSDSEELSGDSAQNRDEFVLAALETGMWYEGFSMGVVTFAFDQVYAVPLTNDIGSIYERYQEAELPKETGGTDLAAALTYTSGLFSENGTGKIVLVTDGKETDESAITVIRSVVARGISVDTAYIGSSYEAAGDDVQVMGVEYPDYHLNTGDSFDLRYSVYSTNEASVSVTMYDNDEEVYSGTIETESGLRQFTVPYVFESDGLHEVRFEVGSANDLIEQNNIYYSYYYLQEFNHVLIVEQSEGESETLAALLRDQGGYEVDILNLHDPQAVIPTDPIDLCEYDQVIMNNIANSDMSPDFVDALYAYVNEYGGGMLTVGGKDSDGEAHAYNRGDMLGEKYQEMLPVEAVDYTPPIAVMLVIDSSGSMTEPFVEGGEQIKLDLAKVGAQACVGVLTERDYVGIITLDDSYEFILPLTSWTQGQTITRAINSITAGGGTRLSDSLNRANTALMERRDVARRHIIVVTDGAVASNDKEAYNAAVDNLVDNGITLSIVGVNMESDDIPEMEAVCQRAGGRMHNVNDPDMLAYEMRQDLTVPAIKDVIEYEDGFYPIVYDSNSVLYDGVEISDGKLTFTMGGFFGTRVRDNQYLVLVADYNVPLYAQWKFGAGTVGSFMCDLTGTEWSQSLMSSVDGRQFVLNMINAVMPVEDIEPPPFEFNINRGNYINDLSIFAELEEGQYVRGQIVSADGSIRLSLNSGEGATEDCYITTALSDANNYSRCTFIIKNGGVYNLLLEICDAEGNVISSYNSYLEFSYSGEYDLSLEQSRAELILFLQTLATNGNGEVVEDLLNPIGIFENFETSIELQYDPRLVLLISAIILFLLDVAVRKFKFKWIHEIIRERGREKENQKSNTRKTVKFSRHKNS</sequence>
<dbReference type="InterPro" id="IPR036465">
    <property type="entry name" value="vWFA_dom_sf"/>
</dbReference>
<feature type="region of interest" description="Disordered" evidence="1">
    <location>
        <begin position="924"/>
        <end position="944"/>
    </location>
</feature>
<dbReference type="InterPro" id="IPR002035">
    <property type="entry name" value="VWF_A"/>
</dbReference>
<feature type="domain" description="VWFA" evidence="3">
    <location>
        <begin position="74"/>
        <end position="259"/>
    </location>
</feature>
<dbReference type="SUPFAM" id="SSF53300">
    <property type="entry name" value="vWA-like"/>
    <property type="match status" value="2"/>
</dbReference>
<dbReference type="CDD" id="cd00198">
    <property type="entry name" value="vWFA"/>
    <property type="match status" value="2"/>
</dbReference>
<evidence type="ECO:0000313" key="4">
    <source>
        <dbReference type="EMBL" id="HIZ10032.1"/>
    </source>
</evidence>
<accession>A0A9D2II71</accession>
<dbReference type="SMART" id="SM00327">
    <property type="entry name" value="VWA"/>
    <property type="match status" value="2"/>
</dbReference>
<dbReference type="PROSITE" id="PS50234">
    <property type="entry name" value="VWFA"/>
    <property type="match status" value="2"/>
</dbReference>
<comment type="caution">
    <text evidence="4">The sequence shown here is derived from an EMBL/GenBank/DDBJ whole genome shotgun (WGS) entry which is preliminary data.</text>
</comment>
<dbReference type="SUPFAM" id="SSF52317">
    <property type="entry name" value="Class I glutamine amidotransferase-like"/>
    <property type="match status" value="1"/>
</dbReference>